<reference evidence="2 3" key="1">
    <citation type="submission" date="2016-07" db="EMBL/GenBank/DDBJ databases">
        <title>Pervasive Adenine N6-methylation of Active Genes in Fungi.</title>
        <authorList>
            <consortium name="DOE Joint Genome Institute"/>
            <person name="Mondo S.J."/>
            <person name="Dannebaum R.O."/>
            <person name="Kuo R.C."/>
            <person name="Labutti K."/>
            <person name="Haridas S."/>
            <person name="Kuo A."/>
            <person name="Salamov A."/>
            <person name="Ahrendt S.R."/>
            <person name="Lipzen A."/>
            <person name="Sullivan W."/>
            <person name="Andreopoulos W.B."/>
            <person name="Clum A."/>
            <person name="Lindquist E."/>
            <person name="Daum C."/>
            <person name="Ramamoorthy G.K."/>
            <person name="Gryganskyi A."/>
            <person name="Culley D."/>
            <person name="Magnuson J.K."/>
            <person name="James T.Y."/>
            <person name="O'Malley M.A."/>
            <person name="Stajich J.E."/>
            <person name="Spatafora J.W."/>
            <person name="Visel A."/>
            <person name="Grigoriev I.V."/>
        </authorList>
    </citation>
    <scope>NUCLEOTIDE SEQUENCE [LARGE SCALE GENOMIC DNA]</scope>
    <source>
        <strain evidence="2 3">JEL800</strain>
    </source>
</reference>
<feature type="transmembrane region" description="Helical" evidence="1">
    <location>
        <begin position="63"/>
        <end position="88"/>
    </location>
</feature>
<protein>
    <recommendedName>
        <fullName evidence="4">DUF300-domain-containing protein</fullName>
    </recommendedName>
</protein>
<dbReference type="AlphaFoldDB" id="A0A1Y2BGG9"/>
<feature type="transmembrane region" description="Helical" evidence="1">
    <location>
        <begin position="24"/>
        <end position="51"/>
    </location>
</feature>
<name>A0A1Y2BGG9_9FUNG</name>
<proteinExistence type="predicted"/>
<evidence type="ECO:0000313" key="2">
    <source>
        <dbReference type="EMBL" id="ORY33902.1"/>
    </source>
</evidence>
<organism evidence="2 3">
    <name type="scientific">Rhizoclosmatium globosum</name>
    <dbReference type="NCBI Taxonomy" id="329046"/>
    <lineage>
        <taxon>Eukaryota</taxon>
        <taxon>Fungi</taxon>
        <taxon>Fungi incertae sedis</taxon>
        <taxon>Chytridiomycota</taxon>
        <taxon>Chytridiomycota incertae sedis</taxon>
        <taxon>Chytridiomycetes</taxon>
        <taxon>Chytridiales</taxon>
        <taxon>Chytriomycetaceae</taxon>
        <taxon>Rhizoclosmatium</taxon>
    </lineage>
</organism>
<keyword evidence="1" id="KW-1133">Transmembrane helix</keyword>
<feature type="transmembrane region" description="Helical" evidence="1">
    <location>
        <begin position="174"/>
        <end position="199"/>
    </location>
</feature>
<gene>
    <name evidence="2" type="ORF">BCR33DRAFT_771103</name>
</gene>
<dbReference type="EMBL" id="MCGO01000066">
    <property type="protein sequence ID" value="ORY33902.1"/>
    <property type="molecule type" value="Genomic_DNA"/>
</dbReference>
<accession>A0A1Y2BGG9</accession>
<evidence type="ECO:0000256" key="1">
    <source>
        <dbReference type="SAM" id="Phobius"/>
    </source>
</evidence>
<sequence length="317" mass="35928">MNVTSEPSLYDQWLNFSYVYDNDIHLVITTTIPTSILLIIGLIALVFRGYAFSKVGNANFKKAFNLINILLMSMILMNCLSAIFISAHSDDKNIRETFDIIASLTAGLFQFSIVIYAWQRVLPVIQTMLPKRQRFLTLFLQLYTLIQTIQFIVDVVLINAAYAESGTEVLNTVANALSIAINICILGFDIFATAIYVWYIQCVKAEVLDFQRMLVLSRYGVVSSLCLMVWQSATVSYNYLFMDPTQLKSDHKNLFQALLLISNLTPIVYLSIQLAMKWELQRETDHRIKKQIAAVETAIQKTSSNSCLTQTGVARLK</sequence>
<dbReference type="Proteomes" id="UP000193642">
    <property type="component" value="Unassembled WGS sequence"/>
</dbReference>
<keyword evidence="3" id="KW-1185">Reference proteome</keyword>
<evidence type="ECO:0008006" key="4">
    <source>
        <dbReference type="Google" id="ProtNLM"/>
    </source>
</evidence>
<feature type="transmembrane region" description="Helical" evidence="1">
    <location>
        <begin position="138"/>
        <end position="162"/>
    </location>
</feature>
<feature type="transmembrane region" description="Helical" evidence="1">
    <location>
        <begin position="100"/>
        <end position="118"/>
    </location>
</feature>
<comment type="caution">
    <text evidence="2">The sequence shown here is derived from an EMBL/GenBank/DDBJ whole genome shotgun (WGS) entry which is preliminary data.</text>
</comment>
<feature type="transmembrane region" description="Helical" evidence="1">
    <location>
        <begin position="219"/>
        <end position="242"/>
    </location>
</feature>
<keyword evidence="1" id="KW-0472">Membrane</keyword>
<dbReference type="OrthoDB" id="2183074at2759"/>
<feature type="transmembrane region" description="Helical" evidence="1">
    <location>
        <begin position="254"/>
        <end position="272"/>
    </location>
</feature>
<evidence type="ECO:0000313" key="3">
    <source>
        <dbReference type="Proteomes" id="UP000193642"/>
    </source>
</evidence>
<keyword evidence="1" id="KW-0812">Transmembrane</keyword>